<dbReference type="Pfam" id="PF01094">
    <property type="entry name" value="ANF_receptor"/>
    <property type="match status" value="1"/>
</dbReference>
<keyword evidence="12 14" id="KW-0456">Lyase</keyword>
<evidence type="ECO:0000256" key="9">
    <source>
        <dbReference type="ARBA" id="ARBA00023136"/>
    </source>
</evidence>
<dbReference type="Gene3D" id="1.10.510.10">
    <property type="entry name" value="Transferase(Phosphotransferase) domain 1"/>
    <property type="match status" value="1"/>
</dbReference>
<gene>
    <name evidence="18" type="ORF">BV898_11634</name>
</gene>
<keyword evidence="8" id="KW-0342">GTP-binding</keyword>
<dbReference type="PROSITE" id="PS50125">
    <property type="entry name" value="GUANYLATE_CYCLASE_2"/>
    <property type="match status" value="1"/>
</dbReference>
<evidence type="ECO:0000313" key="18">
    <source>
        <dbReference type="EMBL" id="OQV14163.1"/>
    </source>
</evidence>
<reference evidence="19" key="1">
    <citation type="submission" date="2017-01" db="EMBL/GenBank/DDBJ databases">
        <title>Comparative genomics of anhydrobiosis in the tardigrade Hypsibius dujardini.</title>
        <authorList>
            <person name="Yoshida Y."/>
            <person name="Koutsovoulos G."/>
            <person name="Laetsch D."/>
            <person name="Stevens L."/>
            <person name="Kumar S."/>
            <person name="Horikawa D."/>
            <person name="Ishino K."/>
            <person name="Komine S."/>
            <person name="Tomita M."/>
            <person name="Blaxter M."/>
            <person name="Arakawa K."/>
        </authorList>
    </citation>
    <scope>NUCLEOTIDE SEQUENCE [LARGE SCALE GENOMIC DNA]</scope>
    <source>
        <strain evidence="19">Z151</strain>
    </source>
</reference>
<accession>A0A1W0WGA7</accession>
<dbReference type="GO" id="GO:0001653">
    <property type="term" value="F:peptide receptor activity"/>
    <property type="evidence" value="ECO:0007669"/>
    <property type="project" value="TreeGrafter"/>
</dbReference>
<evidence type="ECO:0000256" key="4">
    <source>
        <dbReference type="ARBA" id="ARBA00022692"/>
    </source>
</evidence>
<dbReference type="InterPro" id="IPR001054">
    <property type="entry name" value="A/G_cyclase"/>
</dbReference>
<keyword evidence="10 18" id="KW-0675">Receptor</keyword>
<proteinExistence type="inferred from homology"/>
<dbReference type="PANTHER" id="PTHR11920:SF501">
    <property type="entry name" value="GUANYLATE CYCLASE 32E"/>
    <property type="match status" value="1"/>
</dbReference>
<keyword evidence="6" id="KW-0547">Nucleotide-binding</keyword>
<dbReference type="InterPro" id="IPR001828">
    <property type="entry name" value="ANF_lig-bd_rcpt"/>
</dbReference>
<dbReference type="Proteomes" id="UP000192578">
    <property type="component" value="Unassembled WGS sequence"/>
</dbReference>
<evidence type="ECO:0000256" key="2">
    <source>
        <dbReference type="ARBA" id="ARBA00004479"/>
    </source>
</evidence>
<keyword evidence="19" id="KW-1185">Reference proteome</keyword>
<dbReference type="Gene3D" id="3.40.50.2300">
    <property type="match status" value="1"/>
</dbReference>
<name>A0A1W0WGA7_HYPEX</name>
<keyword evidence="5" id="KW-0732">Signal</keyword>
<evidence type="ECO:0000313" key="19">
    <source>
        <dbReference type="Proteomes" id="UP000192578"/>
    </source>
</evidence>
<evidence type="ECO:0000256" key="13">
    <source>
        <dbReference type="ARBA" id="ARBA00023293"/>
    </source>
</evidence>
<dbReference type="GO" id="GO:0035556">
    <property type="term" value="P:intracellular signal transduction"/>
    <property type="evidence" value="ECO:0007669"/>
    <property type="project" value="InterPro"/>
</dbReference>
<dbReference type="GO" id="GO:0005886">
    <property type="term" value="C:plasma membrane"/>
    <property type="evidence" value="ECO:0007669"/>
    <property type="project" value="TreeGrafter"/>
</dbReference>
<keyword evidence="4" id="KW-0812">Transmembrane</keyword>
<dbReference type="PROSITE" id="PS00452">
    <property type="entry name" value="GUANYLATE_CYCLASE_1"/>
    <property type="match status" value="1"/>
</dbReference>
<protein>
    <recommendedName>
        <fullName evidence="3 15">Guanylate cyclase</fullName>
        <ecNumber evidence="3 15">4.6.1.2</ecNumber>
    </recommendedName>
</protein>
<dbReference type="GO" id="GO:0004383">
    <property type="term" value="F:guanylate cyclase activity"/>
    <property type="evidence" value="ECO:0007669"/>
    <property type="project" value="UniProtKB-EC"/>
</dbReference>
<keyword evidence="9" id="KW-0472">Membrane</keyword>
<keyword evidence="13 15" id="KW-0141">cGMP biosynthesis</keyword>
<dbReference type="SMART" id="SM00044">
    <property type="entry name" value="CYCc"/>
    <property type="match status" value="1"/>
</dbReference>
<dbReference type="EC" id="4.6.1.2" evidence="3 15"/>
<dbReference type="Pfam" id="PF00211">
    <property type="entry name" value="Guanylate_cyc"/>
    <property type="match status" value="1"/>
</dbReference>
<dbReference type="InterPro" id="IPR029787">
    <property type="entry name" value="Nucleotide_cyclase"/>
</dbReference>
<sequence>MACFVYGVNRTIVYEHLTKKHFLIAAFPTHGSLFYRQQLMRPVLDYAVQEINNESYAPETLTLEYIGTNERAQTCEEIDKIILYSTIQEITAAQLQGDFSEETAVHLAYFGPGCAKGVEDIVKWQNVKFEKDAVPVFDAMASSSHFRNKTAYPTLVRTGYTEDRFLLFYEEIEGYFGWNKTDLLFLVDDNDAVWKTIYEPIQRAYWDNEKMKSVSQKRSICDGPNSKPDWLANALKDVLFEVTAIFFFADMECVQRVLIEAVRHHNLTAIPGQVTFIVSNFFDTKYWGTLNLNGTAMQGNLTVEDQLILERAYQQTFVASYYVSNDLLDRMANFTKLLLDFVRADLTKYPETGFGYQSTMLEEGVNPTVLGYYSAVHIYAQAMKMYRDEIEPSTMENDKIYMDGARIAQIIKDHQRFDIPHVGEVYIDQHGDAPGCFALKRYIKHENRYIGGNFSTWLKFAHNSIGLDDVHDKAFKYKAAVTPLARPVEPSGSQEDEPSPMLIIIALASIVVIVLAVSGIVIKYYVNKARLGSKWWVIDQSALKYIRPPDSDGTVSMRLHDTLTMKSEAFTFMTIDRAMMNPFLEEGQKEIEVARYHGQLVAIHTMKRRWNLSRALLLELRDVRLNIHTNLIKFYGICVNEGYSATVTEYAYRGSMQDLFLGPQAGLDLSLRYSLLQDLLEGMIYIHKTFGYHGSLTSLKCMIDRTFVLKIHDYAPKILQSKICDLSDWDLLWTAPELLRHCRSEKERRRSCVPAILSVQDYQKADIYSIGIILQELVTESCPYPAADKKDFILPPSEIISLVREGTSTPPYRPLIHTIVDVDERCRDIMESCWQEDPTNRPSLAYLKIRLRQIRGNVKGGLFDDLMERLQSYAAQLQIAVDERTAQLREEQGKIQALLYELLPKSVADRLISKNPVDPEPFDCVTIYFSDIVSFTTIAAESTAAEVVNMLNHLYQLFDGIIDHYDAYKVETIGDAYMVVSGLPKRNGCEHAPIISKLALNILQAAGNFHIPHRPRDKFKIRIGVHSGPCVAGVVGNKMPRYCLFGDTVNTASRMESTSEPNRVQLSGATAAFVQGQPDFQLESRGKIDVKGKGLMETFWLTPSPTLVCYPSPVVNHFSYMRRNTIRRQNSVNTILENE</sequence>
<dbReference type="SUPFAM" id="SSF53822">
    <property type="entry name" value="Periplasmic binding protein-like I"/>
    <property type="match status" value="1"/>
</dbReference>
<dbReference type="InterPro" id="IPR028082">
    <property type="entry name" value="Peripla_BP_I"/>
</dbReference>
<keyword evidence="11" id="KW-0325">Glycoprotein</keyword>
<dbReference type="GO" id="GO:0007168">
    <property type="term" value="P:receptor guanylyl cyclase signaling pathway"/>
    <property type="evidence" value="ECO:0007669"/>
    <property type="project" value="TreeGrafter"/>
</dbReference>
<evidence type="ECO:0000256" key="3">
    <source>
        <dbReference type="ARBA" id="ARBA00012202"/>
    </source>
</evidence>
<dbReference type="GO" id="GO:0005525">
    <property type="term" value="F:GTP binding"/>
    <property type="evidence" value="ECO:0007669"/>
    <property type="project" value="UniProtKB-KW"/>
</dbReference>
<organism evidence="18 19">
    <name type="scientific">Hypsibius exemplaris</name>
    <name type="common">Freshwater tardigrade</name>
    <dbReference type="NCBI Taxonomy" id="2072580"/>
    <lineage>
        <taxon>Eukaryota</taxon>
        <taxon>Metazoa</taxon>
        <taxon>Ecdysozoa</taxon>
        <taxon>Tardigrada</taxon>
        <taxon>Eutardigrada</taxon>
        <taxon>Parachela</taxon>
        <taxon>Hypsibioidea</taxon>
        <taxon>Hypsibiidae</taxon>
        <taxon>Hypsibius</taxon>
    </lineage>
</organism>
<feature type="domain" description="Guanylate cyclase" evidence="17">
    <location>
        <begin position="926"/>
        <end position="1056"/>
    </location>
</feature>
<dbReference type="InterPro" id="IPR011009">
    <property type="entry name" value="Kinase-like_dom_sf"/>
</dbReference>
<comment type="subcellular location">
    <subcellularLocation>
        <location evidence="2">Membrane</location>
        <topology evidence="2">Single-pass type I membrane protein</topology>
    </subcellularLocation>
</comment>
<dbReference type="CDD" id="cd07302">
    <property type="entry name" value="CHD"/>
    <property type="match status" value="1"/>
</dbReference>
<comment type="catalytic activity">
    <reaction evidence="1 15">
        <text>GTP = 3',5'-cyclic GMP + diphosphate</text>
        <dbReference type="Rhea" id="RHEA:13665"/>
        <dbReference type="ChEBI" id="CHEBI:33019"/>
        <dbReference type="ChEBI" id="CHEBI:37565"/>
        <dbReference type="ChEBI" id="CHEBI:57746"/>
        <dbReference type="EC" id="4.6.1.2"/>
    </reaction>
</comment>
<dbReference type="GO" id="GO:0004016">
    <property type="term" value="F:adenylate cyclase activity"/>
    <property type="evidence" value="ECO:0007669"/>
    <property type="project" value="TreeGrafter"/>
</dbReference>
<dbReference type="EMBL" id="MTYJ01000109">
    <property type="protein sequence ID" value="OQV14163.1"/>
    <property type="molecule type" value="Genomic_DNA"/>
</dbReference>
<comment type="similarity">
    <text evidence="14">Belongs to the adenylyl cyclase class-4/guanylyl cyclase family.</text>
</comment>
<evidence type="ECO:0000259" key="17">
    <source>
        <dbReference type="PROSITE" id="PS50125"/>
    </source>
</evidence>
<evidence type="ECO:0000256" key="10">
    <source>
        <dbReference type="ARBA" id="ARBA00023170"/>
    </source>
</evidence>
<dbReference type="PANTHER" id="PTHR11920">
    <property type="entry name" value="GUANYLYL CYCLASE"/>
    <property type="match status" value="1"/>
</dbReference>
<dbReference type="InterPro" id="IPR001245">
    <property type="entry name" value="Ser-Thr/Tyr_kinase_cat_dom"/>
</dbReference>
<evidence type="ECO:0000256" key="11">
    <source>
        <dbReference type="ARBA" id="ARBA00023180"/>
    </source>
</evidence>
<evidence type="ECO:0000256" key="1">
    <source>
        <dbReference type="ARBA" id="ARBA00001436"/>
    </source>
</evidence>
<dbReference type="InterPro" id="IPR018297">
    <property type="entry name" value="A/G_cyclase_CS"/>
</dbReference>
<evidence type="ECO:0000256" key="6">
    <source>
        <dbReference type="ARBA" id="ARBA00022741"/>
    </source>
</evidence>
<dbReference type="SUPFAM" id="SSF56112">
    <property type="entry name" value="Protein kinase-like (PK-like)"/>
    <property type="match status" value="1"/>
</dbReference>
<evidence type="ECO:0000256" key="12">
    <source>
        <dbReference type="ARBA" id="ARBA00023239"/>
    </source>
</evidence>
<dbReference type="GO" id="GO:0004672">
    <property type="term" value="F:protein kinase activity"/>
    <property type="evidence" value="ECO:0007669"/>
    <property type="project" value="InterPro"/>
</dbReference>
<feature type="domain" description="Protein kinase" evidence="16">
    <location>
        <begin position="557"/>
        <end position="851"/>
    </location>
</feature>
<comment type="caution">
    <text evidence="18">The sequence shown here is derived from an EMBL/GenBank/DDBJ whole genome shotgun (WGS) entry which is preliminary data.</text>
</comment>
<evidence type="ECO:0000256" key="15">
    <source>
        <dbReference type="RuleBase" id="RU003431"/>
    </source>
</evidence>
<evidence type="ECO:0000256" key="14">
    <source>
        <dbReference type="RuleBase" id="RU000405"/>
    </source>
</evidence>
<dbReference type="InterPro" id="IPR050401">
    <property type="entry name" value="Cyclic_nucleotide_synthase"/>
</dbReference>
<dbReference type="Gene3D" id="3.30.70.1230">
    <property type="entry name" value="Nucleotide cyclase"/>
    <property type="match status" value="1"/>
</dbReference>
<evidence type="ECO:0000256" key="5">
    <source>
        <dbReference type="ARBA" id="ARBA00022729"/>
    </source>
</evidence>
<dbReference type="FunFam" id="3.30.70.1230:FF:000004">
    <property type="entry name" value="Guanylate cyclase"/>
    <property type="match status" value="1"/>
</dbReference>
<dbReference type="Pfam" id="PF07714">
    <property type="entry name" value="PK_Tyr_Ser-Thr"/>
    <property type="match status" value="1"/>
</dbReference>
<evidence type="ECO:0000256" key="7">
    <source>
        <dbReference type="ARBA" id="ARBA00022989"/>
    </source>
</evidence>
<keyword evidence="7" id="KW-1133">Transmembrane helix</keyword>
<dbReference type="AlphaFoldDB" id="A0A1W0WGA7"/>
<dbReference type="OrthoDB" id="4062651at2759"/>
<dbReference type="GO" id="GO:0005524">
    <property type="term" value="F:ATP binding"/>
    <property type="evidence" value="ECO:0007669"/>
    <property type="project" value="InterPro"/>
</dbReference>
<dbReference type="PROSITE" id="PS50011">
    <property type="entry name" value="PROTEIN_KINASE_DOM"/>
    <property type="match status" value="1"/>
</dbReference>
<dbReference type="SUPFAM" id="SSF55073">
    <property type="entry name" value="Nucleotide cyclase"/>
    <property type="match status" value="1"/>
</dbReference>
<evidence type="ECO:0000259" key="16">
    <source>
        <dbReference type="PROSITE" id="PS50011"/>
    </source>
</evidence>
<dbReference type="InterPro" id="IPR000719">
    <property type="entry name" value="Prot_kinase_dom"/>
</dbReference>
<evidence type="ECO:0000256" key="8">
    <source>
        <dbReference type="ARBA" id="ARBA00023134"/>
    </source>
</evidence>